<name>A0A412FZC0_9FIRM</name>
<dbReference type="InterPro" id="IPR018060">
    <property type="entry name" value="HTH_AraC"/>
</dbReference>
<dbReference type="PROSITE" id="PS01124">
    <property type="entry name" value="HTH_ARAC_FAMILY_2"/>
    <property type="match status" value="1"/>
</dbReference>
<evidence type="ECO:0000256" key="2">
    <source>
        <dbReference type="ARBA" id="ARBA00023125"/>
    </source>
</evidence>
<gene>
    <name evidence="5" type="ORF">DWY25_09925</name>
</gene>
<dbReference type="PANTHER" id="PTHR47504:SF5">
    <property type="entry name" value="RIGHT ORIGIN-BINDING PROTEIN"/>
    <property type="match status" value="1"/>
</dbReference>
<dbReference type="GeneID" id="83015718"/>
<dbReference type="InterPro" id="IPR009057">
    <property type="entry name" value="Homeodomain-like_sf"/>
</dbReference>
<dbReference type="Pfam" id="PF14526">
    <property type="entry name" value="Cass2"/>
    <property type="match status" value="1"/>
</dbReference>
<dbReference type="EMBL" id="QRUP01000011">
    <property type="protein sequence ID" value="RGR73535.1"/>
    <property type="molecule type" value="Genomic_DNA"/>
</dbReference>
<dbReference type="GO" id="GO:0003700">
    <property type="term" value="F:DNA-binding transcription factor activity"/>
    <property type="evidence" value="ECO:0007669"/>
    <property type="project" value="InterPro"/>
</dbReference>
<dbReference type="InterPro" id="IPR011256">
    <property type="entry name" value="Reg_factor_effector_dom_sf"/>
</dbReference>
<organism evidence="5 6">
    <name type="scientific">Holdemania filiformis</name>
    <dbReference type="NCBI Taxonomy" id="61171"/>
    <lineage>
        <taxon>Bacteria</taxon>
        <taxon>Bacillati</taxon>
        <taxon>Bacillota</taxon>
        <taxon>Erysipelotrichia</taxon>
        <taxon>Erysipelotrichales</taxon>
        <taxon>Erysipelotrichaceae</taxon>
        <taxon>Holdemania</taxon>
    </lineage>
</organism>
<evidence type="ECO:0000313" key="6">
    <source>
        <dbReference type="Proteomes" id="UP000284178"/>
    </source>
</evidence>
<comment type="caution">
    <text evidence="5">The sequence shown here is derived from an EMBL/GenBank/DDBJ whole genome shotgun (WGS) entry which is preliminary data.</text>
</comment>
<dbReference type="PRINTS" id="PR00032">
    <property type="entry name" value="HTHARAC"/>
</dbReference>
<dbReference type="Gene3D" id="1.10.10.60">
    <property type="entry name" value="Homeodomain-like"/>
    <property type="match status" value="2"/>
</dbReference>
<evidence type="ECO:0000256" key="1">
    <source>
        <dbReference type="ARBA" id="ARBA00023015"/>
    </source>
</evidence>
<reference evidence="5 6" key="1">
    <citation type="submission" date="2018-08" db="EMBL/GenBank/DDBJ databases">
        <title>A genome reference for cultivated species of the human gut microbiota.</title>
        <authorList>
            <person name="Zou Y."/>
            <person name="Xue W."/>
            <person name="Luo G."/>
        </authorList>
    </citation>
    <scope>NUCLEOTIDE SEQUENCE [LARGE SCALE GENOMIC DNA]</scope>
    <source>
        <strain evidence="5 6">AF24-29</strain>
    </source>
</reference>
<dbReference type="PANTHER" id="PTHR47504">
    <property type="entry name" value="RIGHT ORIGIN-BINDING PROTEIN"/>
    <property type="match status" value="1"/>
</dbReference>
<dbReference type="SUPFAM" id="SSF55136">
    <property type="entry name" value="Probable bacterial effector-binding domain"/>
    <property type="match status" value="1"/>
</dbReference>
<evidence type="ECO:0000313" key="5">
    <source>
        <dbReference type="EMBL" id="RGR73535.1"/>
    </source>
</evidence>
<dbReference type="SMART" id="SM00342">
    <property type="entry name" value="HTH_ARAC"/>
    <property type="match status" value="1"/>
</dbReference>
<dbReference type="GO" id="GO:0043565">
    <property type="term" value="F:sequence-specific DNA binding"/>
    <property type="evidence" value="ECO:0007669"/>
    <property type="project" value="InterPro"/>
</dbReference>
<dbReference type="SUPFAM" id="SSF46689">
    <property type="entry name" value="Homeodomain-like"/>
    <property type="match status" value="2"/>
</dbReference>
<dbReference type="Proteomes" id="UP000284178">
    <property type="component" value="Unassembled WGS sequence"/>
</dbReference>
<keyword evidence="1" id="KW-0805">Transcription regulation</keyword>
<keyword evidence="6" id="KW-1185">Reference proteome</keyword>
<proteinExistence type="predicted"/>
<dbReference type="InterPro" id="IPR050959">
    <property type="entry name" value="MarA-like"/>
</dbReference>
<feature type="domain" description="HTH araC/xylS-type" evidence="4">
    <location>
        <begin position="8"/>
        <end position="106"/>
    </location>
</feature>
<evidence type="ECO:0000259" key="4">
    <source>
        <dbReference type="PROSITE" id="PS01124"/>
    </source>
</evidence>
<keyword evidence="3" id="KW-0804">Transcription</keyword>
<protein>
    <submittedName>
        <fullName evidence="5">AraC family transcriptional regulator</fullName>
    </submittedName>
</protein>
<dbReference type="RefSeq" id="WP_117895100.1">
    <property type="nucleotide sequence ID" value="NZ_CABJCV010000011.1"/>
</dbReference>
<dbReference type="InterPro" id="IPR029441">
    <property type="entry name" value="Cass2"/>
</dbReference>
<dbReference type="Pfam" id="PF12833">
    <property type="entry name" value="HTH_18"/>
    <property type="match status" value="1"/>
</dbReference>
<dbReference type="Gene3D" id="3.20.80.10">
    <property type="entry name" value="Regulatory factor, effector binding domain"/>
    <property type="match status" value="1"/>
</dbReference>
<evidence type="ECO:0000256" key="3">
    <source>
        <dbReference type="ARBA" id="ARBA00023163"/>
    </source>
</evidence>
<keyword evidence="2" id="KW-0238">DNA-binding</keyword>
<sequence length="307" mass="35899">MYTWEAIQEALDRIEQELPRGIKTEWLAEQVSLSPFYFQKLFKRLVHKSVQEYIKLRRLSRVIEELNQEDRTITEIAYDYHFSSPANFTRVFKETYSITPEEYRKKRPRLNTMIKPDIALTYKDLDENIPILIDDLLLEIRRETLETEETYLGFSTLVDTAKQIPMGESTGIDIPGQCWTRFHQEKSKLKTVINPDFEMGMSYGADPVKGTFHYFTGALYPMPQEISEPYVIQSLPPGNYIVCRIEAENFETLVCEGLDKAASYLLNTWLPSRSLEIEPFSAEKYNLAETEDISMELWVKLKEPTMN</sequence>
<dbReference type="AlphaFoldDB" id="A0A412FZC0"/>
<accession>A0A412FZC0</accession>
<dbReference type="InterPro" id="IPR020449">
    <property type="entry name" value="Tscrpt_reg_AraC-type_HTH"/>
</dbReference>